<accession>A0A931PWZ8</accession>
<proteinExistence type="predicted"/>
<protein>
    <submittedName>
        <fullName evidence="1">Uncharacterized protein</fullName>
    </submittedName>
</protein>
<evidence type="ECO:0000313" key="1">
    <source>
        <dbReference type="EMBL" id="MBI1757186.1"/>
    </source>
</evidence>
<dbReference type="Proteomes" id="UP000727962">
    <property type="component" value="Unassembled WGS sequence"/>
</dbReference>
<gene>
    <name evidence="1" type="ORF">HYR64_08785</name>
</gene>
<dbReference type="EMBL" id="JACOSL010000056">
    <property type="protein sequence ID" value="MBI1757186.1"/>
    <property type="molecule type" value="Genomic_DNA"/>
</dbReference>
<sequence>MKTVARAIQFEADERVRDNMKGSLKKYLQDFAIRALIDPNHFARYPQYDPIGIRANPDALPVK</sequence>
<organism evidence="1 2">
    <name type="scientific">Fimbriimonas ginsengisoli</name>
    <dbReference type="NCBI Taxonomy" id="1005039"/>
    <lineage>
        <taxon>Bacteria</taxon>
        <taxon>Bacillati</taxon>
        <taxon>Armatimonadota</taxon>
        <taxon>Fimbriimonadia</taxon>
        <taxon>Fimbriimonadales</taxon>
        <taxon>Fimbriimonadaceae</taxon>
        <taxon>Fimbriimonas</taxon>
    </lineage>
</organism>
<reference evidence="1" key="1">
    <citation type="submission" date="2020-07" db="EMBL/GenBank/DDBJ databases">
        <title>Huge and variable diversity of episymbiotic CPR bacteria and DPANN archaea in groundwater ecosystems.</title>
        <authorList>
            <person name="He C.Y."/>
            <person name="Keren R."/>
            <person name="Whittaker M."/>
            <person name="Farag I.F."/>
            <person name="Doudna J."/>
            <person name="Cate J.H.D."/>
            <person name="Banfield J.F."/>
        </authorList>
    </citation>
    <scope>NUCLEOTIDE SEQUENCE</scope>
    <source>
        <strain evidence="1">NC_groundwater_17_Pr7_B-0.1um_64_12</strain>
    </source>
</reference>
<evidence type="ECO:0000313" key="2">
    <source>
        <dbReference type="Proteomes" id="UP000727962"/>
    </source>
</evidence>
<name>A0A931PWZ8_FIMGI</name>
<dbReference type="AlphaFoldDB" id="A0A931PWZ8"/>
<comment type="caution">
    <text evidence="1">The sequence shown here is derived from an EMBL/GenBank/DDBJ whole genome shotgun (WGS) entry which is preliminary data.</text>
</comment>